<dbReference type="Gene3D" id="3.40.250.10">
    <property type="entry name" value="Rhodanese-like domain"/>
    <property type="match status" value="1"/>
</dbReference>
<comment type="caution">
    <text evidence="2">The sequence shown here is derived from an EMBL/GenBank/DDBJ whole genome shotgun (WGS) entry which is preliminary data.</text>
</comment>
<dbReference type="EMBL" id="AUWY01000136">
    <property type="protein sequence ID" value="EQB29811.1"/>
    <property type="molecule type" value="Genomic_DNA"/>
</dbReference>
<dbReference type="SUPFAM" id="SSF52821">
    <property type="entry name" value="Rhodanese/Cell cycle control phosphatase"/>
    <property type="match status" value="1"/>
</dbReference>
<evidence type="ECO:0000313" key="2">
    <source>
        <dbReference type="EMBL" id="EQB29811.1"/>
    </source>
</evidence>
<dbReference type="InterPro" id="IPR001763">
    <property type="entry name" value="Rhodanese-like_dom"/>
</dbReference>
<accession>T0IVK2</accession>
<evidence type="ECO:0000313" key="3">
    <source>
        <dbReference type="Proteomes" id="UP000015523"/>
    </source>
</evidence>
<evidence type="ECO:0000259" key="1">
    <source>
        <dbReference type="PROSITE" id="PS50206"/>
    </source>
</evidence>
<reference evidence="2 3" key="1">
    <citation type="journal article" date="2013" name="Genome Announc.">
        <title>Draft Genome Sequence of Sphingobium ummariense Strain RL-3, a Hexachlorocyclohexane-Degrading Bacterium.</title>
        <authorList>
            <person name="Kohli P."/>
            <person name="Dua A."/>
            <person name="Sangwan N."/>
            <person name="Oldach P."/>
            <person name="Khurana J.P."/>
            <person name="Lal R."/>
        </authorList>
    </citation>
    <scope>NUCLEOTIDE SEQUENCE [LARGE SCALE GENOMIC DNA]</scope>
    <source>
        <strain evidence="2 3">RL-3</strain>
    </source>
</reference>
<dbReference type="CDD" id="cd00158">
    <property type="entry name" value="RHOD"/>
    <property type="match status" value="1"/>
</dbReference>
<dbReference type="InterPro" id="IPR036873">
    <property type="entry name" value="Rhodanese-like_dom_sf"/>
</dbReference>
<dbReference type="AlphaFoldDB" id="T0IVK2"/>
<protein>
    <recommendedName>
        <fullName evidence="1">Rhodanese domain-containing protein</fullName>
    </recommendedName>
</protein>
<dbReference type="PROSITE" id="PS50206">
    <property type="entry name" value="RHODANESE_3"/>
    <property type="match status" value="1"/>
</dbReference>
<dbReference type="PATRIC" id="fig|1346791.3.peg.4604"/>
<dbReference type="STRING" id="1346791.M529_23820"/>
<dbReference type="eggNOG" id="COG0607">
    <property type="taxonomic scope" value="Bacteria"/>
</dbReference>
<gene>
    <name evidence="2" type="ORF">M529_23820</name>
</gene>
<organism evidence="2 3">
    <name type="scientific">Sphingobium ummariense RL-3</name>
    <dbReference type="NCBI Taxonomy" id="1346791"/>
    <lineage>
        <taxon>Bacteria</taxon>
        <taxon>Pseudomonadati</taxon>
        <taxon>Pseudomonadota</taxon>
        <taxon>Alphaproteobacteria</taxon>
        <taxon>Sphingomonadales</taxon>
        <taxon>Sphingomonadaceae</taxon>
        <taxon>Sphingobium</taxon>
    </lineage>
</organism>
<name>T0IVK2_9SPHN</name>
<dbReference type="NCBIfam" id="TIGR03865">
    <property type="entry name" value="PQQ_CXXCW"/>
    <property type="match status" value="1"/>
</dbReference>
<dbReference type="InterPro" id="IPR022376">
    <property type="entry name" value="PQQ_CXXCW"/>
</dbReference>
<dbReference type="Proteomes" id="UP000015523">
    <property type="component" value="Unassembled WGS sequence"/>
</dbReference>
<feature type="domain" description="Rhodanese" evidence="1">
    <location>
        <begin position="119"/>
        <end position="165"/>
    </location>
</feature>
<keyword evidence="3" id="KW-1185">Reference proteome</keyword>
<proteinExistence type="predicted"/>
<sequence>MLLASPDIAYGQDALFDAAGYRITRYRAPTRRPPEGVTRIAPAAAALLRPDVDALFLDVLPAEGGHRQADGRWRLAAPHESIEGARWFPEGGQGAIASDAERRFIRAMARLTRGRREWPVVVFCRADCWLSWNAARRLHALGYRRVWWLAEGTDGWRDMGLPLVPVAPEGGLAL</sequence>
<dbReference type="Pfam" id="PF00581">
    <property type="entry name" value="Rhodanese"/>
    <property type="match status" value="1"/>
</dbReference>